<dbReference type="Proteomes" id="UP001596516">
    <property type="component" value="Unassembled WGS sequence"/>
</dbReference>
<feature type="domain" description="SRP54-type proteins GTP-binding" evidence="4">
    <location>
        <begin position="229"/>
        <end position="414"/>
    </location>
</feature>
<dbReference type="Gene3D" id="3.40.50.300">
    <property type="entry name" value="P-loop containing nucleotide triphosphate hydrolases"/>
    <property type="match status" value="1"/>
</dbReference>
<keyword evidence="2" id="KW-0342">GTP-binding</keyword>
<evidence type="ECO:0000259" key="4">
    <source>
        <dbReference type="SMART" id="SM00962"/>
    </source>
</evidence>
<keyword evidence="1" id="KW-0547">Nucleotide-binding</keyword>
<dbReference type="SMART" id="SM00962">
    <property type="entry name" value="SRP54"/>
    <property type="match status" value="1"/>
</dbReference>
<dbReference type="RefSeq" id="WP_377400232.1">
    <property type="nucleotide sequence ID" value="NZ_JBHTFQ010000002.1"/>
</dbReference>
<evidence type="ECO:0000256" key="1">
    <source>
        <dbReference type="ARBA" id="ARBA00022741"/>
    </source>
</evidence>
<comment type="caution">
    <text evidence="5">The sequence shown here is derived from an EMBL/GenBank/DDBJ whole genome shotgun (WGS) entry which is preliminary data.</text>
</comment>
<accession>A0ABW2UI40</accession>
<sequence length="419" mass="42991">MPSLTVLAPDSALAMEMVMKELGPDAFILSTTQRDGQIEICATNDPIPQTSRPVSAARRNFGALLAAHAERAEPVLSPLAGRQPLPPRSTPGAGAEPAAPMAALSAAREAARIAAAPPRPPESTGPERAASAPAGAPPTEAGLQALEGTLRGLIESMQVGVMAGAGAAVDTSSHPVALLLGRAGFSPRLIAELRITFEAAPDAATGRTAFVEAVAARLAPPEVQDLTRARVILVAGPSGSGKSMLAARLAAHLATSGITPRLVEIAPAALGAGERLRIWARMLGLPVRRWDIAHPPAVAGIGEGPAIVDLPSNPELARRLVERLLAVMPPGALQLLIALPGGASRHLVTTTCTAYAGLDPTLVLTRLDECDITANELSAIAELQVPLGWMAAGEGLAQALVPITRAVLVQHIAQWLPAA</sequence>
<evidence type="ECO:0000256" key="3">
    <source>
        <dbReference type="SAM" id="MobiDB-lite"/>
    </source>
</evidence>
<dbReference type="InterPro" id="IPR027417">
    <property type="entry name" value="P-loop_NTPase"/>
</dbReference>
<evidence type="ECO:0000313" key="5">
    <source>
        <dbReference type="EMBL" id="MFC7703613.1"/>
    </source>
</evidence>
<name>A0ABW2UI40_9RHOB</name>
<proteinExistence type="predicted"/>
<gene>
    <name evidence="5" type="ORF">ACFQXB_05325</name>
</gene>
<feature type="compositionally biased region" description="Low complexity" evidence="3">
    <location>
        <begin position="91"/>
        <end position="116"/>
    </location>
</feature>
<organism evidence="5 6">
    <name type="scientific">Plastorhodobacter daqingensis</name>
    <dbReference type="NCBI Taxonomy" id="1387281"/>
    <lineage>
        <taxon>Bacteria</taxon>
        <taxon>Pseudomonadati</taxon>
        <taxon>Pseudomonadota</taxon>
        <taxon>Alphaproteobacteria</taxon>
        <taxon>Rhodobacterales</taxon>
        <taxon>Paracoccaceae</taxon>
        <taxon>Plastorhodobacter</taxon>
    </lineage>
</organism>
<feature type="region of interest" description="Disordered" evidence="3">
    <location>
        <begin position="76"/>
        <end position="140"/>
    </location>
</feature>
<evidence type="ECO:0000313" key="6">
    <source>
        <dbReference type="Proteomes" id="UP001596516"/>
    </source>
</evidence>
<dbReference type="InterPro" id="IPR000897">
    <property type="entry name" value="SRP54_GTPase_dom"/>
</dbReference>
<evidence type="ECO:0000256" key="2">
    <source>
        <dbReference type="ARBA" id="ARBA00023134"/>
    </source>
</evidence>
<dbReference type="EMBL" id="JBHTFQ010000002">
    <property type="protein sequence ID" value="MFC7703613.1"/>
    <property type="molecule type" value="Genomic_DNA"/>
</dbReference>
<keyword evidence="6" id="KW-1185">Reference proteome</keyword>
<reference evidence="6" key="1">
    <citation type="journal article" date="2019" name="Int. J. Syst. Evol. Microbiol.">
        <title>The Global Catalogue of Microorganisms (GCM) 10K type strain sequencing project: providing services to taxonomists for standard genome sequencing and annotation.</title>
        <authorList>
            <consortium name="The Broad Institute Genomics Platform"/>
            <consortium name="The Broad Institute Genome Sequencing Center for Infectious Disease"/>
            <person name="Wu L."/>
            <person name="Ma J."/>
        </authorList>
    </citation>
    <scope>NUCLEOTIDE SEQUENCE [LARGE SCALE GENOMIC DNA]</scope>
    <source>
        <strain evidence="6">CGMCC 1.12750</strain>
    </source>
</reference>
<dbReference type="SUPFAM" id="SSF52540">
    <property type="entry name" value="P-loop containing nucleoside triphosphate hydrolases"/>
    <property type="match status" value="1"/>
</dbReference>
<protein>
    <recommendedName>
        <fullName evidence="4">SRP54-type proteins GTP-binding domain-containing protein</fullName>
    </recommendedName>
</protein>